<feature type="domain" description="Double zinc ribbon" evidence="3">
    <location>
        <begin position="14"/>
        <end position="65"/>
    </location>
</feature>
<dbReference type="InterPro" id="IPR051910">
    <property type="entry name" value="ComF/GntX_DNA_util-trans"/>
</dbReference>
<dbReference type="Pfam" id="PF18912">
    <property type="entry name" value="DZR_2"/>
    <property type="match status" value="1"/>
</dbReference>
<dbReference type="PANTHER" id="PTHR47505">
    <property type="entry name" value="DNA UTILIZATION PROTEIN YHGH"/>
    <property type="match status" value="1"/>
</dbReference>
<feature type="domain" description="Phosphoribosyltransferase" evidence="2">
    <location>
        <begin position="148"/>
        <end position="228"/>
    </location>
</feature>
<dbReference type="InterPro" id="IPR029057">
    <property type="entry name" value="PRTase-like"/>
</dbReference>
<dbReference type="InterPro" id="IPR044005">
    <property type="entry name" value="DZR_2"/>
</dbReference>
<evidence type="ECO:0000256" key="1">
    <source>
        <dbReference type="ARBA" id="ARBA00008007"/>
    </source>
</evidence>
<protein>
    <recommendedName>
        <fullName evidence="6">Phosphoribosyltransferase domain-containing protein</fullName>
    </recommendedName>
</protein>
<dbReference type="CDD" id="cd06223">
    <property type="entry name" value="PRTases_typeI"/>
    <property type="match status" value="1"/>
</dbReference>
<dbReference type="Pfam" id="PF00156">
    <property type="entry name" value="Pribosyltran"/>
    <property type="match status" value="1"/>
</dbReference>
<dbReference type="EMBL" id="MFEY01000004">
    <property type="protein sequence ID" value="OGE90701.1"/>
    <property type="molecule type" value="Genomic_DNA"/>
</dbReference>
<sequence>MGLTKNFKKLGQDLLDLIFPISCLICGADQTFLCAQCQAQLPRLDQQQCIGCQKPSPFGKTHPDCISKNTADGALAAAPYRDPNVAKIIETFKYNFVFELARPLADLIVETVNRQGLDEYFGEFTIIPVPLHPRRYNWRGFNQAELLIAALAEKLQIPCDLKLVVRGKFTKPQIKLSAEERKKNLDNAFSIIGDPINKKILIVDDVVTSGSTVNELAKILKRAGASEVWALSAAHG</sequence>
<proteinExistence type="inferred from homology"/>
<evidence type="ECO:0000313" key="5">
    <source>
        <dbReference type="Proteomes" id="UP000177682"/>
    </source>
</evidence>
<dbReference type="InterPro" id="IPR000836">
    <property type="entry name" value="PRTase_dom"/>
</dbReference>
<evidence type="ECO:0008006" key="6">
    <source>
        <dbReference type="Google" id="ProtNLM"/>
    </source>
</evidence>
<name>A0A1F5PLB5_9BACT</name>
<comment type="caution">
    <text evidence="4">The sequence shown here is derived from an EMBL/GenBank/DDBJ whole genome shotgun (WGS) entry which is preliminary data.</text>
</comment>
<evidence type="ECO:0000313" key="4">
    <source>
        <dbReference type="EMBL" id="OGE90701.1"/>
    </source>
</evidence>
<dbReference type="SUPFAM" id="SSF53271">
    <property type="entry name" value="PRTase-like"/>
    <property type="match status" value="1"/>
</dbReference>
<dbReference type="Gene3D" id="3.40.50.2020">
    <property type="match status" value="1"/>
</dbReference>
<organism evidence="4 5">
    <name type="scientific">Candidatus Doudnabacteria bacterium RIFCSPHIGHO2_12_FULL_48_16</name>
    <dbReference type="NCBI Taxonomy" id="1817838"/>
    <lineage>
        <taxon>Bacteria</taxon>
        <taxon>Candidatus Doudnaibacteriota</taxon>
    </lineage>
</organism>
<dbReference type="AlphaFoldDB" id="A0A1F5PLB5"/>
<accession>A0A1F5PLB5</accession>
<evidence type="ECO:0000259" key="2">
    <source>
        <dbReference type="Pfam" id="PF00156"/>
    </source>
</evidence>
<evidence type="ECO:0000259" key="3">
    <source>
        <dbReference type="Pfam" id="PF18912"/>
    </source>
</evidence>
<comment type="similarity">
    <text evidence="1">Belongs to the ComF/GntX family.</text>
</comment>
<dbReference type="Proteomes" id="UP000177682">
    <property type="component" value="Unassembled WGS sequence"/>
</dbReference>
<reference evidence="4 5" key="1">
    <citation type="journal article" date="2016" name="Nat. Commun.">
        <title>Thousands of microbial genomes shed light on interconnected biogeochemical processes in an aquifer system.</title>
        <authorList>
            <person name="Anantharaman K."/>
            <person name="Brown C.T."/>
            <person name="Hug L.A."/>
            <person name="Sharon I."/>
            <person name="Castelle C.J."/>
            <person name="Probst A.J."/>
            <person name="Thomas B.C."/>
            <person name="Singh A."/>
            <person name="Wilkins M.J."/>
            <person name="Karaoz U."/>
            <person name="Brodie E.L."/>
            <person name="Williams K.H."/>
            <person name="Hubbard S.S."/>
            <person name="Banfield J.F."/>
        </authorList>
    </citation>
    <scope>NUCLEOTIDE SEQUENCE [LARGE SCALE GENOMIC DNA]</scope>
</reference>
<dbReference type="PANTHER" id="PTHR47505:SF1">
    <property type="entry name" value="DNA UTILIZATION PROTEIN YHGH"/>
    <property type="match status" value="1"/>
</dbReference>
<gene>
    <name evidence="4" type="ORF">A3E29_01055</name>
</gene>